<dbReference type="Proteomes" id="UP000198814">
    <property type="component" value="Unassembled WGS sequence"/>
</dbReference>
<dbReference type="GO" id="GO:0032298">
    <property type="term" value="P:positive regulation of DNA-templated DNA replication initiation"/>
    <property type="evidence" value="ECO:0007669"/>
    <property type="project" value="TreeGrafter"/>
</dbReference>
<dbReference type="Gene3D" id="3.40.50.10110">
    <property type="entry name" value="DNA polymerase III subunit chi"/>
    <property type="match status" value="1"/>
</dbReference>
<dbReference type="SUPFAM" id="SSF102400">
    <property type="entry name" value="DNA polymerase III chi subunit"/>
    <property type="match status" value="1"/>
</dbReference>
<sequence length="141" mass="16310">MTQIYFYSGSVNKLQTACRLCAKALQQNMKILIYTPDATLLKQLDELLWTFSPTSFIPHCHIHEDIALVSATPAILSDRIPPDMPFDVLLNLHREQPPSFDQFNRLIEIAGNSPEDKQVARERYRFYKDAGYPLQHFQLDN</sequence>
<dbReference type="EMBL" id="FODO01000030">
    <property type="protein sequence ID" value="SEO97258.1"/>
    <property type="molecule type" value="Genomic_DNA"/>
</dbReference>
<dbReference type="GO" id="GO:0003677">
    <property type="term" value="F:DNA binding"/>
    <property type="evidence" value="ECO:0007669"/>
    <property type="project" value="InterPro"/>
</dbReference>
<keyword evidence="2" id="KW-1185">Reference proteome</keyword>
<dbReference type="InterPro" id="IPR036768">
    <property type="entry name" value="PolIII_chi_sf"/>
</dbReference>
<dbReference type="GO" id="GO:0003887">
    <property type="term" value="F:DNA-directed DNA polymerase activity"/>
    <property type="evidence" value="ECO:0007669"/>
    <property type="project" value="InterPro"/>
</dbReference>
<accession>A0A1H8U3M5</accession>
<dbReference type="GO" id="GO:0006260">
    <property type="term" value="P:DNA replication"/>
    <property type="evidence" value="ECO:0007669"/>
    <property type="project" value="InterPro"/>
</dbReference>
<dbReference type="AlphaFoldDB" id="A0A1H8U3M5"/>
<reference evidence="2" key="1">
    <citation type="submission" date="2016-10" db="EMBL/GenBank/DDBJ databases">
        <authorList>
            <person name="Varghese N."/>
            <person name="Submissions S."/>
        </authorList>
    </citation>
    <scope>NUCLEOTIDE SEQUENCE [LARGE SCALE GENOMIC DNA]</scope>
    <source>
        <strain evidence="2">Nm76</strain>
    </source>
</reference>
<protein>
    <submittedName>
        <fullName evidence="1">DNA polymerase III, chi subunit</fullName>
    </submittedName>
</protein>
<name>A0A1H8U3M5_9PROT</name>
<dbReference type="Pfam" id="PF04364">
    <property type="entry name" value="DNA_pol3_chi"/>
    <property type="match status" value="1"/>
</dbReference>
<organism evidence="1 2">
    <name type="scientific">Nitrosomonas oligotropha</name>
    <dbReference type="NCBI Taxonomy" id="42354"/>
    <lineage>
        <taxon>Bacteria</taxon>
        <taxon>Pseudomonadati</taxon>
        <taxon>Pseudomonadota</taxon>
        <taxon>Betaproteobacteria</taxon>
        <taxon>Nitrosomonadales</taxon>
        <taxon>Nitrosomonadaceae</taxon>
        <taxon>Nitrosomonas</taxon>
    </lineage>
</organism>
<dbReference type="PANTHER" id="PTHR38767:SF1">
    <property type="entry name" value="DNA POLYMERASE III SUBUNIT CHI"/>
    <property type="match status" value="1"/>
</dbReference>
<dbReference type="RefSeq" id="WP_090321881.1">
    <property type="nucleotide sequence ID" value="NZ_FNOE01000033.1"/>
</dbReference>
<dbReference type="OrthoDB" id="5297568at2"/>
<dbReference type="PANTHER" id="PTHR38767">
    <property type="entry name" value="DNA POLYMERASE III SUBUNIT CHI"/>
    <property type="match status" value="1"/>
</dbReference>
<gene>
    <name evidence="1" type="ORF">SAMN05216333_1309</name>
</gene>
<evidence type="ECO:0000313" key="1">
    <source>
        <dbReference type="EMBL" id="SEO97258.1"/>
    </source>
</evidence>
<dbReference type="InterPro" id="IPR007459">
    <property type="entry name" value="DNA_pol3_chi"/>
</dbReference>
<dbReference type="STRING" id="42354.SAMN05216333_1309"/>
<evidence type="ECO:0000313" key="2">
    <source>
        <dbReference type="Proteomes" id="UP000198814"/>
    </source>
</evidence>
<proteinExistence type="predicted"/>